<dbReference type="OrthoDB" id="7356934at2"/>
<dbReference type="Proteomes" id="UP000319897">
    <property type="component" value="Unassembled WGS sequence"/>
</dbReference>
<dbReference type="InterPro" id="IPR021955">
    <property type="entry name" value="DUF3572"/>
</dbReference>
<accession>A0A501XJ12</accession>
<dbReference type="EMBL" id="VFSU01000026">
    <property type="protein sequence ID" value="TPE60445.1"/>
    <property type="molecule type" value="Genomic_DNA"/>
</dbReference>
<evidence type="ECO:0000313" key="1">
    <source>
        <dbReference type="EMBL" id="TPE60445.1"/>
    </source>
</evidence>
<proteinExistence type="predicted"/>
<protein>
    <submittedName>
        <fullName evidence="1">DUF3572 family protein</fullName>
    </submittedName>
</protein>
<sequence length="118" mass="12557">MALRPSNRSDVTARLCRAFSFSFRSLPVHPAAWPLPSGPLQPNSMDATLALQALAAIIADEPLRERFLALTGYDGDTIRARAGSADMAQAVSEFLSGHEPDLLRIAGTLGVKPEALTA</sequence>
<keyword evidence="2" id="KW-1185">Reference proteome</keyword>
<evidence type="ECO:0000313" key="2">
    <source>
        <dbReference type="Proteomes" id="UP000319897"/>
    </source>
</evidence>
<gene>
    <name evidence="1" type="ORF">FJQ54_10535</name>
</gene>
<comment type="caution">
    <text evidence="1">The sequence shown here is derived from an EMBL/GenBank/DDBJ whole genome shotgun (WGS) entry which is preliminary data.</text>
</comment>
<reference evidence="1 2" key="1">
    <citation type="submission" date="2019-06" db="EMBL/GenBank/DDBJ databases">
        <authorList>
            <person name="Lee I."/>
            <person name="Jang G.I."/>
            <person name="Hwang C.Y."/>
        </authorList>
    </citation>
    <scope>NUCLEOTIDE SEQUENCE [LARGE SCALE GENOMIC DNA]</scope>
    <source>
        <strain evidence="1 2">PAMC 28131</strain>
    </source>
</reference>
<organism evidence="1 2">
    <name type="scientific">Sandaracinobacter neustonicus</name>
    <dbReference type="NCBI Taxonomy" id="1715348"/>
    <lineage>
        <taxon>Bacteria</taxon>
        <taxon>Pseudomonadati</taxon>
        <taxon>Pseudomonadota</taxon>
        <taxon>Alphaproteobacteria</taxon>
        <taxon>Sphingomonadales</taxon>
        <taxon>Sphingosinicellaceae</taxon>
        <taxon>Sandaracinobacter</taxon>
    </lineage>
</organism>
<dbReference type="Pfam" id="PF12096">
    <property type="entry name" value="DUF3572"/>
    <property type="match status" value="1"/>
</dbReference>
<name>A0A501XJ12_9SPHN</name>
<dbReference type="AlphaFoldDB" id="A0A501XJ12"/>